<gene>
    <name evidence="5" type="ORF">LANO_0E15302G</name>
</gene>
<feature type="compositionally biased region" description="Pro residues" evidence="3">
    <location>
        <begin position="685"/>
        <end position="704"/>
    </location>
</feature>
<dbReference type="InterPro" id="IPR057402">
    <property type="entry name" value="AIM3_BBC1_C"/>
</dbReference>
<feature type="compositionally biased region" description="Low complexity" evidence="3">
    <location>
        <begin position="859"/>
        <end position="872"/>
    </location>
</feature>
<feature type="region of interest" description="Disordered" evidence="3">
    <location>
        <begin position="574"/>
        <end position="876"/>
    </location>
</feature>
<feature type="region of interest" description="Disordered" evidence="3">
    <location>
        <begin position="232"/>
        <end position="274"/>
    </location>
</feature>
<feature type="compositionally biased region" description="Polar residues" evidence="3">
    <location>
        <begin position="180"/>
        <end position="190"/>
    </location>
</feature>
<feature type="compositionally biased region" description="Basic and acidic residues" evidence="3">
    <location>
        <begin position="416"/>
        <end position="425"/>
    </location>
</feature>
<sequence>MSDRNPPFEAVALFAYSSEHDDDLNFEKGATITVQSVEDEEWYFGTLQDDQGVWKEGIFPRSFVSVSGQGGETGEGASSKVASTGIEKPAHIEIPSDEQNEKPETKGGSSTRTEIDPSKSEPTFRSEVAPEPVDRNSLEEVAEINNARSVDDVKPTAFPKKLSQATPETPQSPMAFAESKVSSAPTQSFVPNPIGHNRHHDNDNDKGGYSNEVKEQPKMSLKERITMLQEQQRLNQEREREMVQKKLDKVKKQERHEAAVVQESPELPYSDAIDQNDGSLIQEGVSRKATIPEIPHIEKPGDHQVAVDTEKEAVAKDSAVAAPVERSKETEDASDEESDEDDEETRRAALRDRMAKLAGAGRMGMPGSFNPFGIPAAPSKTTPAKHKKVDTKVIPEEKHDEMPRAIPIFPFADPKALQKDQKHLPDTVTNTQHKEEQQRQDDIHKQENSAEKPKTSKVAHEYAKLANSSTPLDTPGMLADAEEEAGQVEDNYFGKDVDRQNHSSVQSDTSSLKAENFVSQDTPMEIEMPVSRSGQVTDSTGYESSAEETTEVGNKSFKDTGAVQNAASEVAGIGVVLSTENDDAESKPDTFQGRGSDDGNDPLLASSQSPEVSKDYELPTKLQTKPRSHKSTFEEHAKNDEFLASDASSETDDAPSVPRLSKHVPVPPSEPVFRSSLDPASKEAPPIPSISPVPPRAAAPPVPSTAPEHTTDSVPDVIDTPKVATDSTRSGSASSKDGSSPKYMHKPPAFIPPLPNLPAQSSTPKVAPPPPPHIMTDKSDLAKAGPKSPPPPPPPASNLTDFGKEKRLGKTLPDKVQTETASIPPVPVSTGRSDDLPSSPAISLMQRSKSQKNHNAKASSRSEQTSSTSHVSPIDKQIRRTQTFEANYDNQKPYINFDSSEEWWMTKSLPASLITSNRLKYIWEVDEHLIPKRGNEEWVMRDFYILFEDYSQLHATVTFKAKNPILTVKFWQEFEVSPAPVHKLDEYASRIGYEIFEKANKSINKPSQNFVVNLIASLEKSVVPPIASRTYGVPLLTFSPDSALDETALKAVRPGDILVVRRGKFQSHGKLLQKTTHEVGMDAVPFAGVITEYDFSKNKFRVIEEHDGKTRQSSYRIHDMKSGKLKVFRVVARNYVGW</sequence>
<feature type="compositionally biased region" description="Basic and acidic residues" evidence="3">
    <location>
        <begin position="631"/>
        <end position="641"/>
    </location>
</feature>
<feature type="compositionally biased region" description="Basic and acidic residues" evidence="3">
    <location>
        <begin position="390"/>
        <end position="403"/>
    </location>
</feature>
<evidence type="ECO:0000256" key="2">
    <source>
        <dbReference type="PROSITE-ProRule" id="PRU00192"/>
    </source>
</evidence>
<feature type="compositionally biased region" description="Basic and acidic residues" evidence="3">
    <location>
        <begin position="432"/>
        <end position="463"/>
    </location>
</feature>
<evidence type="ECO:0000313" key="6">
    <source>
        <dbReference type="Proteomes" id="UP000189911"/>
    </source>
</evidence>
<dbReference type="Proteomes" id="UP000189911">
    <property type="component" value="Chromosome E"/>
</dbReference>
<dbReference type="PROSITE" id="PS50002">
    <property type="entry name" value="SH3"/>
    <property type="match status" value="1"/>
</dbReference>
<feature type="compositionally biased region" description="Basic and acidic residues" evidence="3">
    <location>
        <begin position="344"/>
        <end position="355"/>
    </location>
</feature>
<feature type="compositionally biased region" description="Polar residues" evidence="3">
    <location>
        <begin position="532"/>
        <end position="543"/>
    </location>
</feature>
<feature type="compositionally biased region" description="Polar residues" evidence="3">
    <location>
        <begin position="163"/>
        <end position="172"/>
    </location>
</feature>
<dbReference type="InterPro" id="IPR036028">
    <property type="entry name" value="SH3-like_dom_sf"/>
</dbReference>
<feature type="compositionally biased region" description="Basic and acidic residues" evidence="3">
    <location>
        <begin position="802"/>
        <end position="817"/>
    </location>
</feature>
<feature type="compositionally biased region" description="Basic and acidic residues" evidence="3">
    <location>
        <begin position="492"/>
        <end position="501"/>
    </location>
</feature>
<dbReference type="Pfam" id="PF00018">
    <property type="entry name" value="SH3_1"/>
    <property type="match status" value="1"/>
</dbReference>
<feature type="domain" description="SH3" evidence="4">
    <location>
        <begin position="5"/>
        <end position="69"/>
    </location>
</feature>
<dbReference type="SMART" id="SM00326">
    <property type="entry name" value="SH3"/>
    <property type="match status" value="1"/>
</dbReference>
<dbReference type="AlphaFoldDB" id="A0A1G4K118"/>
<feature type="compositionally biased region" description="Pro residues" evidence="3">
    <location>
        <begin position="787"/>
        <end position="796"/>
    </location>
</feature>
<evidence type="ECO:0000256" key="1">
    <source>
        <dbReference type="ARBA" id="ARBA00022443"/>
    </source>
</evidence>
<feature type="compositionally biased region" description="Basic and acidic residues" evidence="3">
    <location>
        <begin position="113"/>
        <end position="124"/>
    </location>
</feature>
<organism evidence="5 6">
    <name type="scientific">Lachancea nothofagi CBS 11611</name>
    <dbReference type="NCBI Taxonomy" id="1266666"/>
    <lineage>
        <taxon>Eukaryota</taxon>
        <taxon>Fungi</taxon>
        <taxon>Dikarya</taxon>
        <taxon>Ascomycota</taxon>
        <taxon>Saccharomycotina</taxon>
        <taxon>Saccharomycetes</taxon>
        <taxon>Saccharomycetales</taxon>
        <taxon>Saccharomycetaceae</taxon>
        <taxon>Lachancea</taxon>
    </lineage>
</organism>
<dbReference type="InterPro" id="IPR035552">
    <property type="entry name" value="Mti1_SH3"/>
</dbReference>
<dbReference type="InterPro" id="IPR001452">
    <property type="entry name" value="SH3_domain"/>
</dbReference>
<dbReference type="OrthoDB" id="207120at2759"/>
<evidence type="ECO:0000256" key="3">
    <source>
        <dbReference type="SAM" id="MobiDB-lite"/>
    </source>
</evidence>
<keyword evidence="1 2" id="KW-0728">SH3 domain</keyword>
<name>A0A1G4K118_9SACH</name>
<proteinExistence type="predicted"/>
<dbReference type="EMBL" id="LT598451">
    <property type="protein sequence ID" value="SCU97152.1"/>
    <property type="molecule type" value="Genomic_DNA"/>
</dbReference>
<dbReference type="Pfam" id="PF25459">
    <property type="entry name" value="AIM3_BBC1_C"/>
    <property type="match status" value="1"/>
</dbReference>
<feature type="region of interest" description="Disordered" evidence="3">
    <location>
        <begin position="311"/>
        <end position="560"/>
    </location>
</feature>
<protein>
    <submittedName>
        <fullName evidence="5">LANO_0E15302g1_1</fullName>
    </submittedName>
</protein>
<reference evidence="6" key="1">
    <citation type="submission" date="2016-03" db="EMBL/GenBank/DDBJ databases">
        <authorList>
            <person name="Devillers Hugo."/>
        </authorList>
    </citation>
    <scope>NUCLEOTIDE SEQUENCE [LARGE SCALE GENOMIC DNA]</scope>
</reference>
<evidence type="ECO:0000313" key="5">
    <source>
        <dbReference type="EMBL" id="SCU97152.1"/>
    </source>
</evidence>
<keyword evidence="6" id="KW-1185">Reference proteome</keyword>
<evidence type="ECO:0000259" key="4">
    <source>
        <dbReference type="PROSITE" id="PS50002"/>
    </source>
</evidence>
<dbReference type="SUPFAM" id="SSF50044">
    <property type="entry name" value="SH3-domain"/>
    <property type="match status" value="1"/>
</dbReference>
<feature type="compositionally biased region" description="Basic and acidic residues" evidence="3">
    <location>
        <begin position="200"/>
        <end position="216"/>
    </location>
</feature>
<feature type="compositionally biased region" description="Acidic residues" evidence="3">
    <location>
        <begin position="332"/>
        <end position="343"/>
    </location>
</feature>
<accession>A0A1G4K118</accession>
<dbReference type="CDD" id="cd11887">
    <property type="entry name" value="SH3_Bbc1"/>
    <property type="match status" value="1"/>
</dbReference>
<feature type="compositionally biased region" description="Polar residues" evidence="3">
    <location>
        <begin position="502"/>
        <end position="522"/>
    </location>
</feature>
<dbReference type="Gene3D" id="2.30.30.40">
    <property type="entry name" value="SH3 Domains"/>
    <property type="match status" value="1"/>
</dbReference>
<feature type="compositionally biased region" description="Low complexity" evidence="3">
    <location>
        <begin position="724"/>
        <end position="740"/>
    </location>
</feature>
<feature type="compositionally biased region" description="Basic and acidic residues" evidence="3">
    <location>
        <begin position="235"/>
        <end position="258"/>
    </location>
</feature>
<feature type="region of interest" description="Disordered" evidence="3">
    <location>
        <begin position="64"/>
        <end position="216"/>
    </location>
</feature>